<gene>
    <name evidence="8" type="ORF">POTOM_041595</name>
</gene>
<dbReference type="Pfam" id="PF25568">
    <property type="entry name" value="AAA_lid_At3g28540"/>
    <property type="match status" value="1"/>
</dbReference>
<keyword evidence="4" id="KW-0460">Magnesium</keyword>
<evidence type="ECO:0000259" key="7">
    <source>
        <dbReference type="SMART" id="SM00382"/>
    </source>
</evidence>
<evidence type="ECO:0000256" key="6">
    <source>
        <dbReference type="SAM" id="MobiDB-lite"/>
    </source>
</evidence>
<feature type="region of interest" description="Disordered" evidence="6">
    <location>
        <begin position="644"/>
        <end position="663"/>
    </location>
</feature>
<reference evidence="8" key="1">
    <citation type="journal article" date="2020" name="bioRxiv">
        <title>Hybrid origin of Populus tomentosa Carr. identified through genome sequencing and phylogenomic analysis.</title>
        <authorList>
            <person name="An X."/>
            <person name="Gao K."/>
            <person name="Chen Z."/>
            <person name="Li J."/>
            <person name="Yang X."/>
            <person name="Yang X."/>
            <person name="Zhou J."/>
            <person name="Guo T."/>
            <person name="Zhao T."/>
            <person name="Huang S."/>
            <person name="Miao D."/>
            <person name="Khan W.U."/>
            <person name="Rao P."/>
            <person name="Ye M."/>
            <person name="Lei B."/>
            <person name="Liao W."/>
            <person name="Wang J."/>
            <person name="Ji L."/>
            <person name="Li Y."/>
            <person name="Guo B."/>
            <person name="Mustafa N.S."/>
            <person name="Li S."/>
            <person name="Yun Q."/>
            <person name="Keller S.R."/>
            <person name="Mao J."/>
            <person name="Zhang R."/>
            <person name="Strauss S.H."/>
        </authorList>
    </citation>
    <scope>NUCLEOTIDE SEQUENCE</scope>
    <source>
        <strain evidence="8">GM15</strain>
        <tissue evidence="8">Leaf</tissue>
    </source>
</reference>
<feature type="region of interest" description="Disordered" evidence="6">
    <location>
        <begin position="583"/>
        <end position="622"/>
    </location>
</feature>
<name>A0A8X7YIW3_POPTO</name>
<comment type="caution">
    <text evidence="8">The sequence shown here is derived from an EMBL/GenBank/DDBJ whole genome shotgun (WGS) entry which is preliminary data.</text>
</comment>
<comment type="catalytic activity">
    <reaction evidence="5">
        <text>ATP + H2O = ADP + phosphate + H(+)</text>
        <dbReference type="Rhea" id="RHEA:13065"/>
        <dbReference type="ChEBI" id="CHEBI:15377"/>
        <dbReference type="ChEBI" id="CHEBI:15378"/>
        <dbReference type="ChEBI" id="CHEBI:30616"/>
        <dbReference type="ChEBI" id="CHEBI:43474"/>
        <dbReference type="ChEBI" id="CHEBI:456216"/>
    </reaction>
</comment>
<dbReference type="EMBL" id="JAAWWB010000023">
    <property type="protein sequence ID" value="KAG6753613.1"/>
    <property type="molecule type" value="Genomic_DNA"/>
</dbReference>
<dbReference type="InterPro" id="IPR003593">
    <property type="entry name" value="AAA+_ATPase"/>
</dbReference>
<dbReference type="Pfam" id="PF14363">
    <property type="entry name" value="AAA_assoc"/>
    <property type="match status" value="1"/>
</dbReference>
<evidence type="ECO:0000313" key="9">
    <source>
        <dbReference type="Proteomes" id="UP000886885"/>
    </source>
</evidence>
<keyword evidence="3" id="KW-0378">Hydrolase</keyword>
<dbReference type="InterPro" id="IPR058017">
    <property type="entry name" value="At3g28540-like_C"/>
</dbReference>
<dbReference type="SMART" id="SM00382">
    <property type="entry name" value="AAA"/>
    <property type="match status" value="1"/>
</dbReference>
<comment type="cofactor">
    <cofactor evidence="1">
        <name>Mg(2+)</name>
        <dbReference type="ChEBI" id="CHEBI:18420"/>
    </cofactor>
</comment>
<dbReference type="GO" id="GO:0005524">
    <property type="term" value="F:ATP binding"/>
    <property type="evidence" value="ECO:0007669"/>
    <property type="project" value="InterPro"/>
</dbReference>
<sequence>MNGFLVMLNQEEDDQSGDLESADADLDNNVDVEMNTSVDDADRDNFELQYNSSLDQFRRQVTFEHERIWKLLSPMDSHNQMTDSRSLQNTAEEVEESSMDTAIRMGNRRWLQERNLQIADTTAAETEVYHMITNGTILDIGCGSNLRNFTEEIRDQMERESRMGKLYIQISMICKQQHPSMIKFVNLNLKFKLQKQCGHVLFFTRLGSCGMRQETGSKAKEVPQFNDLFLENQLYHKVSTYLTSLPAIEDSDFTNLFSGSKANDIILHLDKNQVIHDSFLGARVHWSNEKYCEGNGKRTLVLKLRKKDKRMILRPYLQHILSVADQVEQKSKEIKLFMNLEKNPYENGRWRSVHFTHPATMDTMIMDEDLKNKVKADLELFLKSKQYYHRLGHVWKRSYLLYGASGTGKSSFIAAMARFLNFDVYDINISKVSGDSDLKMLLLQTTSRSMIVIEDFDRFLTEKSRDVSLSGVLNFMDGIVSCCGEERVMVFTMNCKDQIDQAVLRPGRVDVHIQFPLCNFSAFKSLANNYLGVKEHKLFSQVEEILQYGGSSLSPAEIGEIMISNRNSPTRALKSVISALQSQTNSGDLRGPSKVGQRMTGSRSARSSRDETGETGGVFSQESSVHTVREFKTLYGLWRMGSRRKESMDLSSSAEKEESQQAA</sequence>
<dbReference type="InterPro" id="IPR003959">
    <property type="entry name" value="ATPase_AAA_core"/>
</dbReference>
<proteinExistence type="inferred from homology"/>
<evidence type="ECO:0000313" key="8">
    <source>
        <dbReference type="EMBL" id="KAG6753613.1"/>
    </source>
</evidence>
<dbReference type="Pfam" id="PF00004">
    <property type="entry name" value="AAA"/>
    <property type="match status" value="1"/>
</dbReference>
<evidence type="ECO:0000256" key="3">
    <source>
        <dbReference type="ARBA" id="ARBA00022801"/>
    </source>
</evidence>
<dbReference type="InterPro" id="IPR050747">
    <property type="entry name" value="Mitochondrial_chaperone_BCS1"/>
</dbReference>
<protein>
    <recommendedName>
        <fullName evidence="7">AAA+ ATPase domain-containing protein</fullName>
    </recommendedName>
</protein>
<dbReference type="OrthoDB" id="10251412at2759"/>
<organism evidence="8 9">
    <name type="scientific">Populus tomentosa</name>
    <name type="common">Chinese white poplar</name>
    <dbReference type="NCBI Taxonomy" id="118781"/>
    <lineage>
        <taxon>Eukaryota</taxon>
        <taxon>Viridiplantae</taxon>
        <taxon>Streptophyta</taxon>
        <taxon>Embryophyta</taxon>
        <taxon>Tracheophyta</taxon>
        <taxon>Spermatophyta</taxon>
        <taxon>Magnoliopsida</taxon>
        <taxon>eudicotyledons</taxon>
        <taxon>Gunneridae</taxon>
        <taxon>Pentapetalae</taxon>
        <taxon>rosids</taxon>
        <taxon>fabids</taxon>
        <taxon>Malpighiales</taxon>
        <taxon>Salicaceae</taxon>
        <taxon>Saliceae</taxon>
        <taxon>Populus</taxon>
    </lineage>
</organism>
<dbReference type="GO" id="GO:0006950">
    <property type="term" value="P:response to stress"/>
    <property type="evidence" value="ECO:0007669"/>
    <property type="project" value="UniProtKB-ARBA"/>
</dbReference>
<evidence type="ECO:0000256" key="1">
    <source>
        <dbReference type="ARBA" id="ARBA00001946"/>
    </source>
</evidence>
<feature type="domain" description="AAA+ ATPase" evidence="7">
    <location>
        <begin position="395"/>
        <end position="519"/>
    </location>
</feature>
<evidence type="ECO:0000256" key="2">
    <source>
        <dbReference type="ARBA" id="ARBA00007448"/>
    </source>
</evidence>
<dbReference type="AlphaFoldDB" id="A0A8X7YIW3"/>
<dbReference type="GO" id="GO:0016887">
    <property type="term" value="F:ATP hydrolysis activity"/>
    <property type="evidence" value="ECO:0007669"/>
    <property type="project" value="InterPro"/>
</dbReference>
<evidence type="ECO:0000256" key="4">
    <source>
        <dbReference type="ARBA" id="ARBA00022842"/>
    </source>
</evidence>
<dbReference type="PANTHER" id="PTHR23070">
    <property type="entry name" value="BCS1 AAA-TYPE ATPASE"/>
    <property type="match status" value="1"/>
</dbReference>
<dbReference type="InterPro" id="IPR025753">
    <property type="entry name" value="AAA_N_dom"/>
</dbReference>
<accession>A0A8X7YIW3</accession>
<comment type="similarity">
    <text evidence="2">Belongs to the AAA ATPase family. BCS1 subfamily.</text>
</comment>
<dbReference type="Proteomes" id="UP000886885">
    <property type="component" value="Chromosome 12A"/>
</dbReference>
<keyword evidence="9" id="KW-1185">Reference proteome</keyword>
<feature type="region of interest" description="Disordered" evidence="6">
    <location>
        <begin position="78"/>
        <end position="98"/>
    </location>
</feature>
<evidence type="ECO:0000256" key="5">
    <source>
        <dbReference type="ARBA" id="ARBA00049360"/>
    </source>
</evidence>
<feature type="compositionally biased region" description="Polar residues" evidence="6">
    <location>
        <begin position="78"/>
        <end position="91"/>
    </location>
</feature>